<dbReference type="PANTHER" id="PTHR30482:SF10">
    <property type="entry name" value="HIGH-AFFINITY BRANCHED-CHAIN AMINO ACID TRANSPORT PROTEIN BRAE"/>
    <property type="match status" value="1"/>
</dbReference>
<evidence type="ECO:0000256" key="4">
    <source>
        <dbReference type="ARBA" id="ARBA00022989"/>
    </source>
</evidence>
<dbReference type="AlphaFoldDB" id="A0A1I2NQX9"/>
<dbReference type="CDD" id="cd06581">
    <property type="entry name" value="TM_PBP1_LivM_like"/>
    <property type="match status" value="1"/>
</dbReference>
<feature type="transmembrane region" description="Helical" evidence="6">
    <location>
        <begin position="74"/>
        <end position="95"/>
    </location>
</feature>
<comment type="subcellular location">
    <subcellularLocation>
        <location evidence="1">Cell membrane</location>
        <topology evidence="1">Multi-pass membrane protein</topology>
    </subcellularLocation>
</comment>
<feature type="transmembrane region" description="Helical" evidence="6">
    <location>
        <begin position="180"/>
        <end position="200"/>
    </location>
</feature>
<organism evidence="7 8">
    <name type="scientific">Halopelagius inordinatus</name>
    <dbReference type="NCBI Taxonomy" id="553467"/>
    <lineage>
        <taxon>Archaea</taxon>
        <taxon>Methanobacteriati</taxon>
        <taxon>Methanobacteriota</taxon>
        <taxon>Stenosarchaea group</taxon>
        <taxon>Halobacteria</taxon>
        <taxon>Halobacteriales</taxon>
        <taxon>Haloferacaceae</taxon>
    </lineage>
</organism>
<dbReference type="OrthoDB" id="15394at2157"/>
<feature type="transmembrane region" description="Helical" evidence="6">
    <location>
        <begin position="107"/>
        <end position="126"/>
    </location>
</feature>
<feature type="transmembrane region" description="Helical" evidence="6">
    <location>
        <begin position="47"/>
        <end position="67"/>
    </location>
</feature>
<dbReference type="PANTHER" id="PTHR30482">
    <property type="entry name" value="HIGH-AFFINITY BRANCHED-CHAIN AMINO ACID TRANSPORT SYSTEM PERMEASE"/>
    <property type="match status" value="1"/>
</dbReference>
<dbReference type="EMBL" id="FOOQ01000001">
    <property type="protein sequence ID" value="SFG06242.1"/>
    <property type="molecule type" value="Genomic_DNA"/>
</dbReference>
<evidence type="ECO:0000313" key="7">
    <source>
        <dbReference type="EMBL" id="SFG06242.1"/>
    </source>
</evidence>
<evidence type="ECO:0000256" key="5">
    <source>
        <dbReference type="ARBA" id="ARBA00023136"/>
    </source>
</evidence>
<gene>
    <name evidence="7" type="ORF">SAMN04488063_1304</name>
</gene>
<keyword evidence="5 6" id="KW-0472">Membrane</keyword>
<dbReference type="STRING" id="553467.SAMN04488063_1304"/>
<evidence type="ECO:0000313" key="8">
    <source>
        <dbReference type="Proteomes" id="UP000198876"/>
    </source>
</evidence>
<keyword evidence="3 6" id="KW-0812">Transmembrane</keyword>
<feature type="transmembrane region" description="Helical" evidence="6">
    <location>
        <begin position="23"/>
        <end position="41"/>
    </location>
</feature>
<protein>
    <submittedName>
        <fullName evidence="7">Branched-chain amino acid transport system permease protein</fullName>
    </submittedName>
</protein>
<keyword evidence="2" id="KW-1003">Cell membrane</keyword>
<feature type="transmembrane region" description="Helical" evidence="6">
    <location>
        <begin position="267"/>
        <end position="291"/>
    </location>
</feature>
<dbReference type="InterPro" id="IPR001851">
    <property type="entry name" value="ABC_transp_permease"/>
</dbReference>
<sequence>MSDAGGLSGIANSVARTDGERTVLVGVAGIVLALLVATALGVVKLPFLLSLLSLAGMYVLLTLGLNVQWGYTGLINFSVAAFWGIGAYCAALLSAPSSPLELGLSPIVGFLAAVVVSAVVAVFIAIPTLRLREDYLAIASLGLAEVIRRLILNEEQWTAGSSGISGIPRLLPDLPLTQNATNFAVVVVLIALVYGFLWRVHRSPWGRVLRTIRSDEDLAKALGKNTYAFKMQSFVLGSVIMAIAGAFYVHVNLYIDPTDLIPLTTFYIWIAVILGGTGSNRGAVLGAATIIAIREGTRFLNDVAAFTSLGIDLAPIRLLLVGLLIILVVRVRPEGLLPPRDELVWPASRGREEDA</sequence>
<reference evidence="8" key="1">
    <citation type="submission" date="2016-10" db="EMBL/GenBank/DDBJ databases">
        <authorList>
            <person name="Varghese N."/>
            <person name="Submissions S."/>
        </authorList>
    </citation>
    <scope>NUCLEOTIDE SEQUENCE [LARGE SCALE GENOMIC DNA]</scope>
    <source>
        <strain evidence="8">CGMCC 1.7739</strain>
    </source>
</reference>
<feature type="transmembrane region" description="Helical" evidence="6">
    <location>
        <begin position="303"/>
        <end position="329"/>
    </location>
</feature>
<dbReference type="Pfam" id="PF02653">
    <property type="entry name" value="BPD_transp_2"/>
    <property type="match status" value="1"/>
</dbReference>
<evidence type="ECO:0000256" key="1">
    <source>
        <dbReference type="ARBA" id="ARBA00004651"/>
    </source>
</evidence>
<keyword evidence="8" id="KW-1185">Reference proteome</keyword>
<evidence type="ECO:0000256" key="6">
    <source>
        <dbReference type="SAM" id="Phobius"/>
    </source>
</evidence>
<evidence type="ECO:0000256" key="3">
    <source>
        <dbReference type="ARBA" id="ARBA00022692"/>
    </source>
</evidence>
<evidence type="ECO:0000256" key="2">
    <source>
        <dbReference type="ARBA" id="ARBA00022475"/>
    </source>
</evidence>
<dbReference type="InterPro" id="IPR043428">
    <property type="entry name" value="LivM-like"/>
</dbReference>
<accession>A0A1I2NQX9</accession>
<keyword evidence="4 6" id="KW-1133">Transmembrane helix</keyword>
<dbReference type="GO" id="GO:0005886">
    <property type="term" value="C:plasma membrane"/>
    <property type="evidence" value="ECO:0007669"/>
    <property type="project" value="UniProtKB-SubCell"/>
</dbReference>
<feature type="transmembrane region" description="Helical" evidence="6">
    <location>
        <begin position="135"/>
        <end position="152"/>
    </location>
</feature>
<feature type="transmembrane region" description="Helical" evidence="6">
    <location>
        <begin position="234"/>
        <end position="255"/>
    </location>
</feature>
<dbReference type="GO" id="GO:0015658">
    <property type="term" value="F:branched-chain amino acid transmembrane transporter activity"/>
    <property type="evidence" value="ECO:0007669"/>
    <property type="project" value="InterPro"/>
</dbReference>
<dbReference type="Proteomes" id="UP000198876">
    <property type="component" value="Unassembled WGS sequence"/>
</dbReference>
<name>A0A1I2NQX9_9EURY</name>
<proteinExistence type="predicted"/>